<protein>
    <recommendedName>
        <fullName evidence="5">Protein regulator of cytokinesis 1b</fullName>
    </recommendedName>
</protein>
<dbReference type="RefSeq" id="XP_017568790.1">
    <property type="nucleotide sequence ID" value="XM_017713301.2"/>
</dbReference>
<dbReference type="STRING" id="42514.ENSPNAP00000003710"/>
<name>A0A3B4BYQ3_PYGNA</name>
<proteinExistence type="predicted"/>
<dbReference type="PANTHER" id="PTHR19321">
    <property type="entry name" value="PROTEIN REGULATOR OF CYTOKINESIS 1 PRC1-RELATED"/>
    <property type="match status" value="1"/>
</dbReference>
<dbReference type="Pfam" id="PF03999">
    <property type="entry name" value="MAP65_ASE1"/>
    <property type="match status" value="1"/>
</dbReference>
<reference evidence="3 4" key="1">
    <citation type="submission" date="2020-10" db="EMBL/GenBank/DDBJ databases">
        <title>Pygocentrus nattereri (red-bellied piranha) genome, fPygNat1, primary haplotype.</title>
        <authorList>
            <person name="Myers G."/>
            <person name="Meyer A."/>
            <person name="Karagic N."/>
            <person name="Pippel M."/>
            <person name="Winkler S."/>
            <person name="Tracey A."/>
            <person name="Wood J."/>
            <person name="Formenti G."/>
            <person name="Howe K."/>
            <person name="Fedrigo O."/>
            <person name="Jarvis E.D."/>
        </authorList>
    </citation>
    <scope>NUCLEOTIDE SEQUENCE [LARGE SCALE GENOMIC DNA]</scope>
</reference>
<feature type="coiled-coil region" evidence="1">
    <location>
        <begin position="218"/>
        <end position="288"/>
    </location>
</feature>
<evidence type="ECO:0008006" key="5">
    <source>
        <dbReference type="Google" id="ProtNLM"/>
    </source>
</evidence>
<feature type="compositionally biased region" description="Low complexity" evidence="2">
    <location>
        <begin position="495"/>
        <end position="510"/>
    </location>
</feature>
<reference evidence="3" key="3">
    <citation type="submission" date="2025-09" db="UniProtKB">
        <authorList>
            <consortium name="Ensembl"/>
        </authorList>
    </citation>
    <scope>IDENTIFICATION</scope>
</reference>
<dbReference type="GO" id="GO:0005737">
    <property type="term" value="C:cytoplasm"/>
    <property type="evidence" value="ECO:0007669"/>
    <property type="project" value="TreeGrafter"/>
</dbReference>
<dbReference type="CTD" id="797431"/>
<dbReference type="OMA" id="GMDFANT"/>
<feature type="region of interest" description="Disordered" evidence="2">
    <location>
        <begin position="469"/>
        <end position="511"/>
    </location>
</feature>
<keyword evidence="1" id="KW-0175">Coiled coil</keyword>
<dbReference type="OrthoDB" id="642895at2759"/>
<evidence type="ECO:0000256" key="2">
    <source>
        <dbReference type="SAM" id="MobiDB-lite"/>
    </source>
</evidence>
<dbReference type="PANTHER" id="PTHR19321:SF6">
    <property type="entry name" value="PROTEIN REGULATOR OF CYTOKINESIS 1"/>
    <property type="match status" value="1"/>
</dbReference>
<dbReference type="GeneID" id="108436675"/>
<dbReference type="Ensembl" id="ENSPNAT00000008256.2">
    <property type="protein sequence ID" value="ENSPNAP00000003710.1"/>
    <property type="gene ID" value="ENSPNAG00000010125.2"/>
</dbReference>
<dbReference type="InterPro" id="IPR007145">
    <property type="entry name" value="MAP65_Ase1_PRC1"/>
</dbReference>
<dbReference type="GeneTree" id="ENSGT00390000009453"/>
<evidence type="ECO:0000256" key="1">
    <source>
        <dbReference type="SAM" id="Coils"/>
    </source>
</evidence>
<dbReference type="GO" id="GO:0008017">
    <property type="term" value="F:microtubule binding"/>
    <property type="evidence" value="ECO:0007669"/>
    <property type="project" value="InterPro"/>
</dbReference>
<evidence type="ECO:0000313" key="4">
    <source>
        <dbReference type="Proteomes" id="UP001501920"/>
    </source>
</evidence>
<dbReference type="Gene3D" id="1.20.58.1520">
    <property type="match status" value="1"/>
</dbReference>
<reference evidence="3" key="2">
    <citation type="submission" date="2025-08" db="UniProtKB">
        <authorList>
            <consortium name="Ensembl"/>
        </authorList>
    </citation>
    <scope>IDENTIFICATION</scope>
</reference>
<feature type="coiled-coil region" evidence="1">
    <location>
        <begin position="110"/>
        <end position="176"/>
    </location>
</feature>
<dbReference type="Proteomes" id="UP001501920">
    <property type="component" value="Chromosome 16"/>
</dbReference>
<dbReference type="AlphaFoldDB" id="A0A3B4BYQ3"/>
<keyword evidence="4" id="KW-1185">Reference proteome</keyword>
<organism evidence="3 4">
    <name type="scientific">Pygocentrus nattereri</name>
    <name type="common">Red-bellied piranha</name>
    <dbReference type="NCBI Taxonomy" id="42514"/>
    <lineage>
        <taxon>Eukaryota</taxon>
        <taxon>Metazoa</taxon>
        <taxon>Chordata</taxon>
        <taxon>Craniata</taxon>
        <taxon>Vertebrata</taxon>
        <taxon>Euteleostomi</taxon>
        <taxon>Actinopterygii</taxon>
        <taxon>Neopterygii</taxon>
        <taxon>Teleostei</taxon>
        <taxon>Ostariophysi</taxon>
        <taxon>Characiformes</taxon>
        <taxon>Characoidei</taxon>
        <taxon>Pygocentrus</taxon>
    </lineage>
</organism>
<dbReference type="GO" id="GO:0051256">
    <property type="term" value="P:mitotic spindle midzone assembly"/>
    <property type="evidence" value="ECO:0007669"/>
    <property type="project" value="TreeGrafter"/>
</dbReference>
<dbReference type="GO" id="GO:1990023">
    <property type="term" value="C:mitotic spindle midzone"/>
    <property type="evidence" value="ECO:0007669"/>
    <property type="project" value="TreeGrafter"/>
</dbReference>
<accession>A0A3B4BYQ3</accession>
<sequence length="577" mass="66853">MMGSRRSEAMASSLVTGINHAMARLVDIWDSIGIMEDQRIERMQTVKKYIEDLLTDMISEEESLRHRIKTSIITTQKQLETLCLELSEEPYKLEEDLTVLQMEKNLRCRLEALLKEKTERMKELNGLRQQDEELCVTLCATPYYIPSGSMPSRTQLQELKEHIKKLSEEKESRVKVFSGLREDIRNLMDEMGHEPETTLERESVCSDTDIFLLTHENIKALKLLLSQLEMKKESLILTRDKLKDRAMSLWNRLSCPEQEAAEFKQEALRTLSDEIRRWQNVVERLEVLQRAKLEEVIDKVRQELVVLWDKCMFGPEQREAFGSHFCDNNYTEELLSLHDSELLKVKEFYETARPLLESIEKWEKHWAIFQDFERKAADPNRFSNRGGALLKESKDRAKVQKLLPKLEEELKVRVEAWEKNQGPPFLIRGQGIMEYISKQWEEHRLQKDKEKTERMSKKADTSQFKTPIKRAHGQANSAVTPSKIRKTPNQASLRTTTVSSSSSTSSVSSTFLCVPGKPPLSAKRTKTVETYPVPRTPLQEFNTDKKPVAISYSDFTNELSRKASHDAVLNSTVKDVL</sequence>
<evidence type="ECO:0000313" key="3">
    <source>
        <dbReference type="Ensembl" id="ENSPNAP00000003710.1"/>
    </source>
</evidence>